<keyword evidence="2" id="KW-1133">Transmembrane helix</keyword>
<dbReference type="Proteomes" id="UP001469553">
    <property type="component" value="Unassembled WGS sequence"/>
</dbReference>
<keyword evidence="2" id="KW-0812">Transmembrane</keyword>
<comment type="caution">
    <text evidence="3">The sequence shown here is derived from an EMBL/GenBank/DDBJ whole genome shotgun (WGS) entry which is preliminary data.</text>
</comment>
<sequence>MDTGKVVGILFGLYPVWILIIAVCGKVMKGRCNTAGHQHRSDVAVNSQAKGAANQQNSAESEHLQDTPA</sequence>
<gene>
    <name evidence="3" type="ORF">AMECASPLE_012642</name>
</gene>
<feature type="compositionally biased region" description="Basic and acidic residues" evidence="1">
    <location>
        <begin position="60"/>
        <end position="69"/>
    </location>
</feature>
<name>A0ABV0XQ14_9TELE</name>
<protein>
    <submittedName>
        <fullName evidence="3">Uncharacterized protein</fullName>
    </submittedName>
</protein>
<feature type="transmembrane region" description="Helical" evidence="2">
    <location>
        <begin position="6"/>
        <end position="24"/>
    </location>
</feature>
<organism evidence="3 4">
    <name type="scientific">Ameca splendens</name>
    <dbReference type="NCBI Taxonomy" id="208324"/>
    <lineage>
        <taxon>Eukaryota</taxon>
        <taxon>Metazoa</taxon>
        <taxon>Chordata</taxon>
        <taxon>Craniata</taxon>
        <taxon>Vertebrata</taxon>
        <taxon>Euteleostomi</taxon>
        <taxon>Actinopterygii</taxon>
        <taxon>Neopterygii</taxon>
        <taxon>Teleostei</taxon>
        <taxon>Neoteleostei</taxon>
        <taxon>Acanthomorphata</taxon>
        <taxon>Ovalentaria</taxon>
        <taxon>Atherinomorphae</taxon>
        <taxon>Cyprinodontiformes</taxon>
        <taxon>Goodeidae</taxon>
        <taxon>Ameca</taxon>
    </lineage>
</organism>
<reference evidence="3 4" key="1">
    <citation type="submission" date="2021-06" db="EMBL/GenBank/DDBJ databases">
        <authorList>
            <person name="Palmer J.M."/>
        </authorList>
    </citation>
    <scope>NUCLEOTIDE SEQUENCE [LARGE SCALE GENOMIC DNA]</scope>
    <source>
        <strain evidence="3 4">AS_MEX2019</strain>
        <tissue evidence="3">Muscle</tissue>
    </source>
</reference>
<feature type="region of interest" description="Disordered" evidence="1">
    <location>
        <begin position="40"/>
        <end position="69"/>
    </location>
</feature>
<dbReference type="EMBL" id="JAHRIP010010205">
    <property type="protein sequence ID" value="MEQ2283560.1"/>
    <property type="molecule type" value="Genomic_DNA"/>
</dbReference>
<evidence type="ECO:0000313" key="3">
    <source>
        <dbReference type="EMBL" id="MEQ2283560.1"/>
    </source>
</evidence>
<evidence type="ECO:0000256" key="1">
    <source>
        <dbReference type="SAM" id="MobiDB-lite"/>
    </source>
</evidence>
<evidence type="ECO:0000313" key="4">
    <source>
        <dbReference type="Proteomes" id="UP001469553"/>
    </source>
</evidence>
<keyword evidence="2" id="KW-0472">Membrane</keyword>
<evidence type="ECO:0000256" key="2">
    <source>
        <dbReference type="SAM" id="Phobius"/>
    </source>
</evidence>
<keyword evidence="4" id="KW-1185">Reference proteome</keyword>
<accession>A0ABV0XQ14</accession>
<feature type="compositionally biased region" description="Polar residues" evidence="1">
    <location>
        <begin position="44"/>
        <end position="59"/>
    </location>
</feature>
<proteinExistence type="predicted"/>